<keyword evidence="8" id="KW-1185">Reference proteome</keyword>
<keyword evidence="3" id="KW-0238">DNA-binding</keyword>
<dbReference type="Proteomes" id="UP000294664">
    <property type="component" value="Unassembled WGS sequence"/>
</dbReference>
<evidence type="ECO:0000256" key="2">
    <source>
        <dbReference type="ARBA" id="ARBA00023015"/>
    </source>
</evidence>
<dbReference type="Gene3D" id="3.40.190.290">
    <property type="match status" value="1"/>
</dbReference>
<dbReference type="CDD" id="cd08422">
    <property type="entry name" value="PBP2_CrgA_like"/>
    <property type="match status" value="1"/>
</dbReference>
<evidence type="ECO:0000313" key="7">
    <source>
        <dbReference type="EMBL" id="TCT00513.1"/>
    </source>
</evidence>
<dbReference type="EMBL" id="SMAI01000023">
    <property type="protein sequence ID" value="TCT00513.1"/>
    <property type="molecule type" value="Genomic_DNA"/>
</dbReference>
<dbReference type="Pfam" id="PF00126">
    <property type="entry name" value="HTH_1"/>
    <property type="match status" value="1"/>
</dbReference>
<name>A0A4R3LJW8_9HYPH</name>
<protein>
    <submittedName>
        <fullName evidence="7">LysR family transcriptional regulator</fullName>
    </submittedName>
</protein>
<evidence type="ECO:0000256" key="1">
    <source>
        <dbReference type="ARBA" id="ARBA00009437"/>
    </source>
</evidence>
<dbReference type="GO" id="GO:0003700">
    <property type="term" value="F:DNA-binding transcription factor activity"/>
    <property type="evidence" value="ECO:0007669"/>
    <property type="project" value="InterPro"/>
</dbReference>
<dbReference type="AlphaFoldDB" id="A0A4R3LJW8"/>
<dbReference type="RefSeq" id="WP_132036048.1">
    <property type="nucleotide sequence ID" value="NZ_SMAI01000023.1"/>
</dbReference>
<keyword evidence="4" id="KW-0804">Transcription</keyword>
<sequence length="339" mass="37012">MDIAAALRAFVRTVERGSVTAAARDLAISQPAVTKHLRNLERHVGARLLERSSRIVRPTSQGQALYTVSREALVSIDAALEGVRRDMGAVEGHLRIHAPSCVGAKHLHGIVMDFQRTYPAVTADLVLDNREIDLVYENFDLAIRYGRPADQNLIIRRLGAIRRILVAAPSFLARFGPIDTLARLSEVALITSESLLSKQDVLALRDRDNAATELPVRAALRTNNAEVIVATLVAGHAAGPVQHLLVDSELADGRLVRILPEYEVRPTEAFLAYPSVRFMRPVVRAFTDFAVPALRNVPGIMSGRDTAPPDARAMDAPDTMPEDLPARFPAPVDGRADRA</sequence>
<dbReference type="PANTHER" id="PTHR30537:SF5">
    <property type="entry name" value="HTH-TYPE TRANSCRIPTIONAL ACTIVATOR TTDR-RELATED"/>
    <property type="match status" value="1"/>
</dbReference>
<comment type="caution">
    <text evidence="7">The sequence shown here is derived from an EMBL/GenBank/DDBJ whole genome shotgun (WGS) entry which is preliminary data.</text>
</comment>
<feature type="region of interest" description="Disordered" evidence="5">
    <location>
        <begin position="301"/>
        <end position="339"/>
    </location>
</feature>
<evidence type="ECO:0000259" key="6">
    <source>
        <dbReference type="PROSITE" id="PS50931"/>
    </source>
</evidence>
<dbReference type="InterPro" id="IPR036388">
    <property type="entry name" value="WH-like_DNA-bd_sf"/>
</dbReference>
<proteinExistence type="inferred from homology"/>
<organism evidence="7 8">
    <name type="scientific">Aquabacter spiritensis</name>
    <dbReference type="NCBI Taxonomy" id="933073"/>
    <lineage>
        <taxon>Bacteria</taxon>
        <taxon>Pseudomonadati</taxon>
        <taxon>Pseudomonadota</taxon>
        <taxon>Alphaproteobacteria</taxon>
        <taxon>Hyphomicrobiales</taxon>
        <taxon>Xanthobacteraceae</taxon>
        <taxon>Aquabacter</taxon>
    </lineage>
</organism>
<dbReference type="InterPro" id="IPR036390">
    <property type="entry name" value="WH_DNA-bd_sf"/>
</dbReference>
<dbReference type="InterPro" id="IPR005119">
    <property type="entry name" value="LysR_subst-bd"/>
</dbReference>
<evidence type="ECO:0000313" key="8">
    <source>
        <dbReference type="Proteomes" id="UP000294664"/>
    </source>
</evidence>
<dbReference type="PRINTS" id="PR00039">
    <property type="entry name" value="HTHLYSR"/>
</dbReference>
<dbReference type="SUPFAM" id="SSF46785">
    <property type="entry name" value="Winged helix' DNA-binding domain"/>
    <property type="match status" value="1"/>
</dbReference>
<evidence type="ECO:0000256" key="3">
    <source>
        <dbReference type="ARBA" id="ARBA00023125"/>
    </source>
</evidence>
<dbReference type="OrthoDB" id="8679465at2"/>
<dbReference type="Gene3D" id="1.10.10.10">
    <property type="entry name" value="Winged helix-like DNA-binding domain superfamily/Winged helix DNA-binding domain"/>
    <property type="match status" value="1"/>
</dbReference>
<evidence type="ECO:0000256" key="5">
    <source>
        <dbReference type="SAM" id="MobiDB-lite"/>
    </source>
</evidence>
<dbReference type="GO" id="GO:0003677">
    <property type="term" value="F:DNA binding"/>
    <property type="evidence" value="ECO:0007669"/>
    <property type="project" value="UniProtKB-KW"/>
</dbReference>
<dbReference type="PROSITE" id="PS50931">
    <property type="entry name" value="HTH_LYSR"/>
    <property type="match status" value="1"/>
</dbReference>
<comment type="similarity">
    <text evidence="1">Belongs to the LysR transcriptional regulatory family.</text>
</comment>
<feature type="compositionally biased region" description="Low complexity" evidence="5">
    <location>
        <begin position="304"/>
        <end position="319"/>
    </location>
</feature>
<feature type="domain" description="HTH lysR-type" evidence="6">
    <location>
        <begin position="1"/>
        <end position="59"/>
    </location>
</feature>
<dbReference type="InterPro" id="IPR000847">
    <property type="entry name" value="LysR_HTH_N"/>
</dbReference>
<gene>
    <name evidence="7" type="ORF">EDC64_1237</name>
</gene>
<dbReference type="Pfam" id="PF03466">
    <property type="entry name" value="LysR_substrate"/>
    <property type="match status" value="1"/>
</dbReference>
<dbReference type="InterPro" id="IPR058163">
    <property type="entry name" value="LysR-type_TF_proteobact-type"/>
</dbReference>
<dbReference type="FunFam" id="1.10.10.10:FF:000001">
    <property type="entry name" value="LysR family transcriptional regulator"/>
    <property type="match status" value="1"/>
</dbReference>
<dbReference type="SUPFAM" id="SSF53850">
    <property type="entry name" value="Periplasmic binding protein-like II"/>
    <property type="match status" value="1"/>
</dbReference>
<dbReference type="PANTHER" id="PTHR30537">
    <property type="entry name" value="HTH-TYPE TRANSCRIPTIONAL REGULATOR"/>
    <property type="match status" value="1"/>
</dbReference>
<reference evidence="7 8" key="1">
    <citation type="submission" date="2019-03" db="EMBL/GenBank/DDBJ databases">
        <title>Genomic Encyclopedia of Type Strains, Phase IV (KMG-IV): sequencing the most valuable type-strain genomes for metagenomic binning, comparative biology and taxonomic classification.</title>
        <authorList>
            <person name="Goeker M."/>
        </authorList>
    </citation>
    <scope>NUCLEOTIDE SEQUENCE [LARGE SCALE GENOMIC DNA]</scope>
    <source>
        <strain evidence="7 8">DSM 9035</strain>
    </source>
</reference>
<evidence type="ECO:0000256" key="4">
    <source>
        <dbReference type="ARBA" id="ARBA00023163"/>
    </source>
</evidence>
<accession>A0A4R3LJW8</accession>
<keyword evidence="2" id="KW-0805">Transcription regulation</keyword>